<accession>A0ABX8J6V4</accession>
<proteinExistence type="predicted"/>
<organism evidence="2 3">
    <name type="scientific">Geomonas oryzisoli</name>
    <dbReference type="NCBI Taxonomy" id="2847992"/>
    <lineage>
        <taxon>Bacteria</taxon>
        <taxon>Pseudomonadati</taxon>
        <taxon>Thermodesulfobacteriota</taxon>
        <taxon>Desulfuromonadia</taxon>
        <taxon>Geobacterales</taxon>
        <taxon>Geobacteraceae</taxon>
        <taxon>Geomonas</taxon>
    </lineage>
</organism>
<feature type="signal peptide" evidence="1">
    <location>
        <begin position="1"/>
        <end position="28"/>
    </location>
</feature>
<reference evidence="2 3" key="1">
    <citation type="submission" date="2021-06" db="EMBL/GenBank/DDBJ databases">
        <title>Gemonas diversity in paddy soil.</title>
        <authorList>
            <person name="Liu G."/>
        </authorList>
    </citation>
    <scope>NUCLEOTIDE SEQUENCE [LARGE SCALE GENOMIC DNA]</scope>
    <source>
        <strain evidence="2 3">RG10</strain>
    </source>
</reference>
<dbReference type="Pfam" id="PF14352">
    <property type="entry name" value="DUF4402"/>
    <property type="match status" value="1"/>
</dbReference>
<protein>
    <submittedName>
        <fullName evidence="2">DUF4402 domain-containing protein</fullName>
    </submittedName>
</protein>
<dbReference type="Proteomes" id="UP000683557">
    <property type="component" value="Chromosome"/>
</dbReference>
<dbReference type="RefSeq" id="WP_216800266.1">
    <property type="nucleotide sequence ID" value="NZ_CP076723.1"/>
</dbReference>
<evidence type="ECO:0000313" key="3">
    <source>
        <dbReference type="Proteomes" id="UP000683557"/>
    </source>
</evidence>
<sequence>MMRAKGMPAKLGVTILVLRLLTAGSAFAAPTSVNKTQDLNFGRVVGGAGYSGTVTITSAGSRTSTGSVIPLGTTFSPARFTITGTAGKSYTITLPPSMAINAGADQMTVTAITSSIALTGVIPAGGTVAFWVGGTLNVGATQRNALYSSNMNVSVK</sequence>
<keyword evidence="1" id="KW-0732">Signal</keyword>
<name>A0ABX8J6V4_9BACT</name>
<keyword evidence="3" id="KW-1185">Reference proteome</keyword>
<gene>
    <name evidence="2" type="ORF">KP004_20665</name>
</gene>
<evidence type="ECO:0000313" key="2">
    <source>
        <dbReference type="EMBL" id="QWV93538.1"/>
    </source>
</evidence>
<feature type="chain" id="PRO_5046248400" evidence="1">
    <location>
        <begin position="29"/>
        <end position="156"/>
    </location>
</feature>
<dbReference type="InterPro" id="IPR025514">
    <property type="entry name" value="DUF4402"/>
</dbReference>
<evidence type="ECO:0000256" key="1">
    <source>
        <dbReference type="SAM" id="SignalP"/>
    </source>
</evidence>
<dbReference type="EMBL" id="CP076723">
    <property type="protein sequence ID" value="QWV93538.1"/>
    <property type="molecule type" value="Genomic_DNA"/>
</dbReference>